<accession>A0A7K1S5H0</accession>
<dbReference type="InterPro" id="IPR052893">
    <property type="entry name" value="TCS_response_regulator"/>
</dbReference>
<keyword evidence="4" id="KW-1185">Reference proteome</keyword>
<evidence type="ECO:0000313" key="4">
    <source>
        <dbReference type="Proteomes" id="UP000436006"/>
    </source>
</evidence>
<reference evidence="3 4" key="1">
    <citation type="submission" date="2019-12" db="EMBL/GenBank/DDBJ databases">
        <title>Spirosoma sp. HMF4905 genome sequencing and assembly.</title>
        <authorList>
            <person name="Kang H."/>
            <person name="Cha I."/>
            <person name="Kim H."/>
            <person name="Joh K."/>
        </authorList>
    </citation>
    <scope>NUCLEOTIDE SEQUENCE [LARGE SCALE GENOMIC DNA]</scope>
    <source>
        <strain evidence="3 4">HMF4905</strain>
    </source>
</reference>
<dbReference type="Pfam" id="PF00072">
    <property type="entry name" value="Response_reg"/>
    <property type="match status" value="1"/>
</dbReference>
<dbReference type="Gene3D" id="3.40.50.2300">
    <property type="match status" value="1"/>
</dbReference>
<proteinExistence type="predicted"/>
<organism evidence="3 4">
    <name type="scientific">Spirosoma arboris</name>
    <dbReference type="NCBI Taxonomy" id="2682092"/>
    <lineage>
        <taxon>Bacteria</taxon>
        <taxon>Pseudomonadati</taxon>
        <taxon>Bacteroidota</taxon>
        <taxon>Cytophagia</taxon>
        <taxon>Cytophagales</taxon>
        <taxon>Cytophagaceae</taxon>
        <taxon>Spirosoma</taxon>
    </lineage>
</organism>
<dbReference type="PANTHER" id="PTHR44520">
    <property type="entry name" value="RESPONSE REGULATOR RCP1-RELATED"/>
    <property type="match status" value="1"/>
</dbReference>
<dbReference type="EMBL" id="WPIN01000001">
    <property type="protein sequence ID" value="MVM28858.1"/>
    <property type="molecule type" value="Genomic_DNA"/>
</dbReference>
<evidence type="ECO:0000256" key="1">
    <source>
        <dbReference type="PROSITE-ProRule" id="PRU00169"/>
    </source>
</evidence>
<dbReference type="SUPFAM" id="SSF52172">
    <property type="entry name" value="CheY-like"/>
    <property type="match status" value="1"/>
</dbReference>
<evidence type="ECO:0000259" key="2">
    <source>
        <dbReference type="PROSITE" id="PS50110"/>
    </source>
</evidence>
<dbReference type="InterPro" id="IPR011006">
    <property type="entry name" value="CheY-like_superfamily"/>
</dbReference>
<comment type="caution">
    <text evidence="3">The sequence shown here is derived from an EMBL/GenBank/DDBJ whole genome shotgun (WGS) entry which is preliminary data.</text>
</comment>
<sequence length="148" mass="16791">MPLQTNLFYEVFLVDDDEEDGYLLLNAFQSYSDQINLRQFTDSASLLASLETAQTLPSLLLLDMHMPGMNGLEVLSWLNQHQWYTRIPVVIWSGWLAEEETNQCYEAGASSVILKSTDYASLRRTITSLCDYWFGAVQLPSSVRSSGH</sequence>
<feature type="modified residue" description="4-aspartylphosphate" evidence="1">
    <location>
        <position position="63"/>
    </location>
</feature>
<keyword evidence="1" id="KW-0597">Phosphoprotein</keyword>
<dbReference type="Proteomes" id="UP000436006">
    <property type="component" value="Unassembled WGS sequence"/>
</dbReference>
<dbReference type="RefSeq" id="WP_157582957.1">
    <property type="nucleotide sequence ID" value="NZ_WPIN01000001.1"/>
</dbReference>
<name>A0A7K1S5H0_9BACT</name>
<dbReference type="PROSITE" id="PS50110">
    <property type="entry name" value="RESPONSE_REGULATORY"/>
    <property type="match status" value="1"/>
</dbReference>
<gene>
    <name evidence="3" type="ORF">GO755_02350</name>
</gene>
<protein>
    <submittedName>
        <fullName evidence="3">Response regulator</fullName>
    </submittedName>
</protein>
<dbReference type="PANTHER" id="PTHR44520:SF1">
    <property type="entry name" value="TWO-COMPONENT SYSTEM REGULATORY PROTEIN"/>
    <property type="match status" value="1"/>
</dbReference>
<dbReference type="GO" id="GO:0000160">
    <property type="term" value="P:phosphorelay signal transduction system"/>
    <property type="evidence" value="ECO:0007669"/>
    <property type="project" value="InterPro"/>
</dbReference>
<feature type="domain" description="Response regulatory" evidence="2">
    <location>
        <begin position="10"/>
        <end position="130"/>
    </location>
</feature>
<dbReference type="AlphaFoldDB" id="A0A7K1S5H0"/>
<evidence type="ECO:0000313" key="3">
    <source>
        <dbReference type="EMBL" id="MVM28858.1"/>
    </source>
</evidence>
<dbReference type="InterPro" id="IPR001789">
    <property type="entry name" value="Sig_transdc_resp-reg_receiver"/>
</dbReference>
<dbReference type="SMART" id="SM00448">
    <property type="entry name" value="REC"/>
    <property type="match status" value="1"/>
</dbReference>